<dbReference type="PANTHER" id="PTHR22776">
    <property type="entry name" value="MARVEL-CONTAINING POTENTIAL LIPID RAFT-ASSOCIATED PROTEIN"/>
    <property type="match status" value="1"/>
</dbReference>
<name>A0A423TM79_PENVA</name>
<organism evidence="8 9">
    <name type="scientific">Penaeus vannamei</name>
    <name type="common">Whiteleg shrimp</name>
    <name type="synonym">Litopenaeus vannamei</name>
    <dbReference type="NCBI Taxonomy" id="6689"/>
    <lineage>
        <taxon>Eukaryota</taxon>
        <taxon>Metazoa</taxon>
        <taxon>Ecdysozoa</taxon>
        <taxon>Arthropoda</taxon>
        <taxon>Crustacea</taxon>
        <taxon>Multicrustacea</taxon>
        <taxon>Malacostraca</taxon>
        <taxon>Eumalacostraca</taxon>
        <taxon>Eucarida</taxon>
        <taxon>Decapoda</taxon>
        <taxon>Dendrobranchiata</taxon>
        <taxon>Penaeoidea</taxon>
        <taxon>Penaeidae</taxon>
        <taxon>Penaeus</taxon>
    </lineage>
</organism>
<evidence type="ECO:0000256" key="4">
    <source>
        <dbReference type="ARBA" id="ARBA00023136"/>
    </source>
</evidence>
<evidence type="ECO:0000259" key="7">
    <source>
        <dbReference type="PROSITE" id="PS51225"/>
    </source>
</evidence>
<reference evidence="8 9" key="1">
    <citation type="submission" date="2018-04" db="EMBL/GenBank/DDBJ databases">
        <authorList>
            <person name="Zhang X."/>
            <person name="Yuan J."/>
            <person name="Li F."/>
            <person name="Xiang J."/>
        </authorList>
    </citation>
    <scope>NUCLEOTIDE SEQUENCE [LARGE SCALE GENOMIC DNA]</scope>
    <source>
        <tissue evidence="8">Muscle</tissue>
    </source>
</reference>
<comment type="caution">
    <text evidence="8">The sequence shown here is derived from an EMBL/GenBank/DDBJ whole genome shotgun (WGS) entry which is preliminary data.</text>
</comment>
<evidence type="ECO:0000256" key="6">
    <source>
        <dbReference type="SAM" id="Phobius"/>
    </source>
</evidence>
<evidence type="ECO:0000256" key="5">
    <source>
        <dbReference type="PROSITE-ProRule" id="PRU00581"/>
    </source>
</evidence>
<accession>A0A423TM79</accession>
<dbReference type="AlphaFoldDB" id="A0A423TM79"/>
<dbReference type="EMBL" id="QCYY01001511">
    <property type="protein sequence ID" value="ROT77566.1"/>
    <property type="molecule type" value="Genomic_DNA"/>
</dbReference>
<keyword evidence="9" id="KW-1185">Reference proteome</keyword>
<dbReference type="PROSITE" id="PS51225">
    <property type="entry name" value="MARVEL"/>
    <property type="match status" value="1"/>
</dbReference>
<dbReference type="GO" id="GO:0016020">
    <property type="term" value="C:membrane"/>
    <property type="evidence" value="ECO:0007669"/>
    <property type="project" value="UniProtKB-SubCell"/>
</dbReference>
<keyword evidence="3 6" id="KW-1133">Transmembrane helix</keyword>
<dbReference type="InterPro" id="IPR008253">
    <property type="entry name" value="Marvel"/>
</dbReference>
<reference evidence="8 9" key="2">
    <citation type="submission" date="2019-01" db="EMBL/GenBank/DDBJ databases">
        <title>The decoding of complex shrimp genome reveals the adaptation for benthos swimmer, frequently molting mechanism and breeding impact on genome.</title>
        <authorList>
            <person name="Sun Y."/>
            <person name="Gao Y."/>
            <person name="Yu Y."/>
        </authorList>
    </citation>
    <scope>NUCLEOTIDE SEQUENCE [LARGE SCALE GENOMIC DNA]</scope>
    <source>
        <tissue evidence="8">Muscle</tissue>
    </source>
</reference>
<comment type="subcellular location">
    <subcellularLocation>
        <location evidence="1">Membrane</location>
        <topology evidence="1">Multi-pass membrane protein</topology>
    </subcellularLocation>
</comment>
<feature type="transmembrane region" description="Helical" evidence="6">
    <location>
        <begin position="38"/>
        <end position="55"/>
    </location>
</feature>
<evidence type="ECO:0000256" key="3">
    <source>
        <dbReference type="ARBA" id="ARBA00022989"/>
    </source>
</evidence>
<feature type="domain" description="MARVEL" evidence="7">
    <location>
        <begin position="28"/>
        <end position="157"/>
    </location>
</feature>
<dbReference type="PANTHER" id="PTHR22776:SF49">
    <property type="entry name" value="MARVEL DOMAIN-CONTAINING PROTEIN"/>
    <property type="match status" value="1"/>
</dbReference>
<protein>
    <submittedName>
        <fullName evidence="8">Putative CKLF-like MARVEL transmembrane domain-containing protein 4</fullName>
    </submittedName>
</protein>
<proteinExistence type="predicted"/>
<evidence type="ECO:0000313" key="9">
    <source>
        <dbReference type="Proteomes" id="UP000283509"/>
    </source>
</evidence>
<feature type="transmembrane region" description="Helical" evidence="6">
    <location>
        <begin position="130"/>
        <end position="153"/>
    </location>
</feature>
<evidence type="ECO:0000256" key="1">
    <source>
        <dbReference type="ARBA" id="ARBA00004141"/>
    </source>
</evidence>
<feature type="transmembrane region" description="Helical" evidence="6">
    <location>
        <begin position="67"/>
        <end position="94"/>
    </location>
</feature>
<evidence type="ECO:0000313" key="8">
    <source>
        <dbReference type="EMBL" id="ROT77566.1"/>
    </source>
</evidence>
<dbReference type="OrthoDB" id="10028364at2759"/>
<dbReference type="Pfam" id="PF01284">
    <property type="entry name" value="MARVEL"/>
    <property type="match status" value="1"/>
</dbReference>
<sequence length="187" mass="20822">MEEFPASHTTATVPVGEPEKKLYVNSAYMKTKYGKLKIGHLVICIIVFICTMLSNNPRSDPANWLSFVAMGGFWASGLLLFLFVINLVSFLAIIPWLKLELVYTTLWTFFWFVSGCVASSNAMNVYGADAFAAAAFFAFVAMCIYGFNAFLFFKEWRESVNNSSFIPQTTTSAAKPSTTVSNANEKY</sequence>
<evidence type="ECO:0000256" key="2">
    <source>
        <dbReference type="ARBA" id="ARBA00022692"/>
    </source>
</evidence>
<keyword evidence="2 5" id="KW-0812">Transmembrane</keyword>
<dbReference type="InterPro" id="IPR050578">
    <property type="entry name" value="MARVEL-CKLF_proteins"/>
</dbReference>
<dbReference type="Proteomes" id="UP000283509">
    <property type="component" value="Unassembled WGS sequence"/>
</dbReference>
<feature type="transmembrane region" description="Helical" evidence="6">
    <location>
        <begin position="101"/>
        <end position="124"/>
    </location>
</feature>
<gene>
    <name evidence="8" type="ORF">C7M84_003806</name>
</gene>
<keyword evidence="4 5" id="KW-0472">Membrane</keyword>